<organism evidence="1 2">
    <name type="scientific">Halocalculus aciditolerans</name>
    <dbReference type="NCBI Taxonomy" id="1383812"/>
    <lineage>
        <taxon>Archaea</taxon>
        <taxon>Methanobacteriati</taxon>
        <taxon>Methanobacteriota</taxon>
        <taxon>Stenosarchaea group</taxon>
        <taxon>Halobacteria</taxon>
        <taxon>Halobacteriales</taxon>
        <taxon>Halobacteriaceae</taxon>
        <taxon>Halocalculus</taxon>
    </lineage>
</organism>
<dbReference type="AlphaFoldDB" id="A0A830FGM3"/>
<name>A0A830FGM3_9EURY</name>
<accession>A0A830FGM3</accession>
<sequence length="83" mass="9269">MQSEEARMDDTAYTELISSLTPYEEAGSVKTYTNTVSLACPACESPFDDLVVCRDEFNSLELSKVLDLCVTTHDDDVLLFTHQ</sequence>
<keyword evidence="2" id="KW-1185">Reference proteome</keyword>
<gene>
    <name evidence="1" type="ORF">GCM10009039_06460</name>
</gene>
<evidence type="ECO:0000313" key="2">
    <source>
        <dbReference type="Proteomes" id="UP000607197"/>
    </source>
</evidence>
<protein>
    <submittedName>
        <fullName evidence="1">Uncharacterized protein</fullName>
    </submittedName>
</protein>
<reference evidence="1" key="1">
    <citation type="journal article" date="2014" name="Int. J. Syst. Evol. Microbiol.">
        <title>Complete genome sequence of Corynebacterium casei LMG S-19264T (=DSM 44701T), isolated from a smear-ripened cheese.</title>
        <authorList>
            <consortium name="US DOE Joint Genome Institute (JGI-PGF)"/>
            <person name="Walter F."/>
            <person name="Albersmeier A."/>
            <person name="Kalinowski J."/>
            <person name="Ruckert C."/>
        </authorList>
    </citation>
    <scope>NUCLEOTIDE SEQUENCE</scope>
    <source>
        <strain evidence="1">JCM 19596</strain>
    </source>
</reference>
<dbReference type="Pfam" id="PF24110">
    <property type="entry name" value="DUF7385"/>
    <property type="match status" value="1"/>
</dbReference>
<reference evidence="1" key="2">
    <citation type="submission" date="2020-09" db="EMBL/GenBank/DDBJ databases">
        <authorList>
            <person name="Sun Q."/>
            <person name="Ohkuma M."/>
        </authorList>
    </citation>
    <scope>NUCLEOTIDE SEQUENCE</scope>
    <source>
        <strain evidence="1">JCM 19596</strain>
    </source>
</reference>
<dbReference type="InterPro" id="IPR055809">
    <property type="entry name" value="DUF7385"/>
</dbReference>
<dbReference type="Proteomes" id="UP000607197">
    <property type="component" value="Unassembled WGS sequence"/>
</dbReference>
<comment type="caution">
    <text evidence="1">The sequence shown here is derived from an EMBL/GenBank/DDBJ whole genome shotgun (WGS) entry which is preliminary data.</text>
</comment>
<evidence type="ECO:0000313" key="1">
    <source>
        <dbReference type="EMBL" id="GGL50952.1"/>
    </source>
</evidence>
<proteinExistence type="predicted"/>
<dbReference type="EMBL" id="BMPG01000001">
    <property type="protein sequence ID" value="GGL50952.1"/>
    <property type="molecule type" value="Genomic_DNA"/>
</dbReference>